<dbReference type="SUPFAM" id="SSF53623">
    <property type="entry name" value="MurD-like peptide ligases, catalytic domain"/>
    <property type="match status" value="1"/>
</dbReference>
<dbReference type="GeneID" id="108741805"/>
<keyword evidence="11" id="KW-0999">Mitochondrion inner membrane</keyword>
<feature type="binding site" evidence="18">
    <location>
        <position position="334"/>
    </location>
    <ligand>
        <name>ATP</name>
        <dbReference type="ChEBI" id="CHEBI:30616"/>
    </ligand>
</feature>
<dbReference type="PANTHER" id="PTHR11136">
    <property type="entry name" value="FOLYLPOLYGLUTAMATE SYNTHASE-RELATED"/>
    <property type="match status" value="1"/>
</dbReference>
<dbReference type="SUPFAM" id="SSF53244">
    <property type="entry name" value="MurD-like peptide ligases, peptide-binding domain"/>
    <property type="match status" value="1"/>
</dbReference>
<dbReference type="InterPro" id="IPR001645">
    <property type="entry name" value="Folylpolyglutamate_synth"/>
</dbReference>
<evidence type="ECO:0000256" key="4">
    <source>
        <dbReference type="ARBA" id="ARBA00005150"/>
    </source>
</evidence>
<dbReference type="GO" id="GO:0005759">
    <property type="term" value="C:mitochondrial matrix"/>
    <property type="evidence" value="ECO:0007669"/>
    <property type="project" value="UniProtKB-SubCell"/>
</dbReference>
<evidence type="ECO:0000256" key="13">
    <source>
        <dbReference type="ARBA" id="ARBA00022842"/>
    </source>
</evidence>
<evidence type="ECO:0000313" key="20">
    <source>
        <dbReference type="Proteomes" id="UP000192223"/>
    </source>
</evidence>
<dbReference type="PROSITE" id="PS01012">
    <property type="entry name" value="FOLYLPOLYGLU_SYNT_2"/>
    <property type="match status" value="1"/>
</dbReference>
<keyword evidence="9 19" id="KW-0479">Metal-binding</keyword>
<evidence type="ECO:0000256" key="12">
    <source>
        <dbReference type="ARBA" id="ARBA00022840"/>
    </source>
</evidence>
<evidence type="ECO:0000256" key="10">
    <source>
        <dbReference type="ARBA" id="ARBA00022741"/>
    </source>
</evidence>
<dbReference type="EC" id="6.3.2.17" evidence="17"/>
<keyword evidence="7 17" id="KW-0554">One-carbon metabolism</keyword>
<evidence type="ECO:0000256" key="3">
    <source>
        <dbReference type="ARBA" id="ARBA00004496"/>
    </source>
</evidence>
<evidence type="ECO:0000256" key="17">
    <source>
        <dbReference type="PIRNR" id="PIRNR038895"/>
    </source>
</evidence>
<proteinExistence type="inferred from homology"/>
<evidence type="ECO:0000313" key="21">
    <source>
        <dbReference type="RefSeq" id="XP_018332238.1"/>
    </source>
</evidence>
<keyword evidence="13 19" id="KW-0460">Magnesium</keyword>
<evidence type="ECO:0000256" key="16">
    <source>
        <dbReference type="ARBA" id="ARBA00047493"/>
    </source>
</evidence>
<dbReference type="UniPathway" id="UPA00850"/>
<dbReference type="AlphaFoldDB" id="A0A1W4XIG7"/>
<keyword evidence="20" id="KW-1185">Reference proteome</keyword>
<feature type="binding site" evidence="19">
    <location>
        <position position="204"/>
    </location>
    <ligand>
        <name>Mg(2+)</name>
        <dbReference type="ChEBI" id="CHEBI:18420"/>
        <label>1</label>
    </ligand>
</feature>
<comment type="subcellular location">
    <subcellularLocation>
        <location evidence="3">Cytoplasm</location>
    </subcellularLocation>
    <subcellularLocation>
        <location evidence="1">Mitochondrion inner membrane</location>
    </subcellularLocation>
    <subcellularLocation>
        <location evidence="2">Mitochondrion matrix</location>
    </subcellularLocation>
</comment>
<keyword evidence="12 18" id="KW-0067">ATP-binding</keyword>
<evidence type="ECO:0000256" key="19">
    <source>
        <dbReference type="PIRSR" id="PIRSR038895-2"/>
    </source>
</evidence>
<dbReference type="Gene3D" id="3.40.1190.10">
    <property type="entry name" value="Mur-like, catalytic domain"/>
    <property type="match status" value="1"/>
</dbReference>
<keyword evidence="14" id="KW-0496">Mitochondrion</keyword>
<dbReference type="InterPro" id="IPR036565">
    <property type="entry name" value="Mur-like_cat_sf"/>
</dbReference>
<evidence type="ECO:0000256" key="9">
    <source>
        <dbReference type="ARBA" id="ARBA00022723"/>
    </source>
</evidence>
<feature type="binding site" evidence="19">
    <location>
        <position position="176"/>
    </location>
    <ligand>
        <name>Mg(2+)</name>
        <dbReference type="ChEBI" id="CHEBI:18420"/>
        <label>1</label>
    </ligand>
</feature>
<keyword evidence="10 18" id="KW-0547">Nucleotide-binding</keyword>
<keyword evidence="6" id="KW-0963">Cytoplasm</keyword>
<comment type="cofactor">
    <cofactor evidence="17">
        <name>a monovalent cation</name>
        <dbReference type="ChEBI" id="CHEBI:60242"/>
    </cofactor>
    <text evidence="17">A monovalent cation.</text>
</comment>
<dbReference type="GO" id="GO:0005524">
    <property type="term" value="F:ATP binding"/>
    <property type="evidence" value="ECO:0007669"/>
    <property type="project" value="UniProtKB-KW"/>
</dbReference>
<sequence>MVIRSVANILLSNSLRTVSYNFKQAVEALSGLQSNAEYIRNHVKTNADDNSVKSITIKYLERSGLTLNDLDELSVIHVTGTKGKGTTCALCECILRRSGYRTGFFTSPHLIEVYERIRIDGEPLQRETFAKYFWKVFDELEHKKEHEYDMPHFFSFMTILAFHVFLNEKVDVTILEVGIGGEVDCTNIIRNTCVAGITSLGIDHTNLLGNSLKTIAWHKAGIFKKGCKAFTVPQDKRSMAVLNRRSLEKGCQLNIVKPLEEKISKVINTNMPLEIFRLNAGLAISLANAWVTFNGFPALQNYVVEKAIEKFNWQGRYEIVSINNSSSVCRFFMDGAHTSESLEICKDWYLKNTKFSSNIKVLVFNATGDRNVRQFLKILHKCHFQQVYLTPNVAVSKQMDDVKEPIQRCQVFKRAWEELERKTGFKADSISTCVDVSGAFRKILDNNVKKCDVLVTGSIHLVGAALNVINIRKTNDSS</sequence>
<dbReference type="GO" id="GO:0004326">
    <property type="term" value="F:tetrahydrofolylpolyglutamate synthase activity"/>
    <property type="evidence" value="ECO:0007669"/>
    <property type="project" value="UniProtKB-EC"/>
</dbReference>
<comment type="catalytic activity">
    <reaction evidence="16 17">
        <text>(6S)-5,6,7,8-tetrahydrofolyl-(gamma-L-Glu)(n) + L-glutamate + ATP = (6S)-5,6,7,8-tetrahydrofolyl-(gamma-L-Glu)(n+1) + ADP + phosphate + H(+)</text>
        <dbReference type="Rhea" id="RHEA:10580"/>
        <dbReference type="Rhea" id="RHEA-COMP:14738"/>
        <dbReference type="Rhea" id="RHEA-COMP:14740"/>
        <dbReference type="ChEBI" id="CHEBI:15378"/>
        <dbReference type="ChEBI" id="CHEBI:29985"/>
        <dbReference type="ChEBI" id="CHEBI:30616"/>
        <dbReference type="ChEBI" id="CHEBI:43474"/>
        <dbReference type="ChEBI" id="CHEBI:141005"/>
        <dbReference type="ChEBI" id="CHEBI:456216"/>
        <dbReference type="EC" id="6.3.2.17"/>
    </reaction>
</comment>
<evidence type="ECO:0000256" key="15">
    <source>
        <dbReference type="ARBA" id="ARBA00023136"/>
    </source>
</evidence>
<dbReference type="InterPro" id="IPR023600">
    <property type="entry name" value="Folylpolyglutamate_synth_euk"/>
</dbReference>
<protein>
    <recommendedName>
        <fullName evidence="17">Folylpolyglutamate synthase</fullName>
        <ecNumber evidence="17">6.3.2.17</ecNumber>
    </recommendedName>
    <alternativeName>
        <fullName evidence="17">Folylpoly-gamma-glutamate synthetase</fullName>
    </alternativeName>
    <alternativeName>
        <fullName evidence="17">Tetrahydrofolylpolyglutamate synthase</fullName>
    </alternativeName>
</protein>
<dbReference type="PANTHER" id="PTHR11136:SF5">
    <property type="entry name" value="FOLYLPOLYGLUTAMATE SYNTHASE, MITOCHONDRIAL"/>
    <property type="match status" value="1"/>
</dbReference>
<dbReference type="OrthoDB" id="5212574at2759"/>
<dbReference type="FunCoup" id="A0A1W4XIG7">
    <property type="interactions" value="1079"/>
</dbReference>
<gene>
    <name evidence="21" type="primary">LOC108741805</name>
</gene>
<feature type="binding site" evidence="18">
    <location>
        <position position="316"/>
    </location>
    <ligand>
        <name>ATP</name>
        <dbReference type="ChEBI" id="CHEBI:30616"/>
    </ligand>
</feature>
<evidence type="ECO:0000256" key="18">
    <source>
        <dbReference type="PIRSR" id="PIRSR038895-1"/>
    </source>
</evidence>
<evidence type="ECO:0000256" key="6">
    <source>
        <dbReference type="ARBA" id="ARBA00022490"/>
    </source>
</evidence>
<dbReference type="GO" id="GO:0005829">
    <property type="term" value="C:cytosol"/>
    <property type="evidence" value="ECO:0007669"/>
    <property type="project" value="TreeGrafter"/>
</dbReference>
<reference evidence="21" key="1">
    <citation type="submission" date="2025-08" db="UniProtKB">
        <authorList>
            <consortium name="RefSeq"/>
        </authorList>
    </citation>
    <scope>IDENTIFICATION</scope>
    <source>
        <tissue evidence="21">Entire body</tissue>
    </source>
</reference>
<accession>A0A1W4XIG7</accession>
<comment type="pathway">
    <text evidence="4 17">Cofactor biosynthesis; tetrahydrofolylpolyglutamate biosynthesis.</text>
</comment>
<evidence type="ECO:0000256" key="5">
    <source>
        <dbReference type="ARBA" id="ARBA00008276"/>
    </source>
</evidence>
<dbReference type="STRING" id="224129.A0A1W4XIG7"/>
<keyword evidence="8 17" id="KW-0436">Ligase</keyword>
<dbReference type="InterPro" id="IPR018109">
    <property type="entry name" value="Folylpolyglutamate_synth_CS"/>
</dbReference>
<dbReference type="Gene3D" id="3.90.190.20">
    <property type="entry name" value="Mur ligase, C-terminal domain"/>
    <property type="match status" value="1"/>
</dbReference>
<feature type="binding site" evidence="19">
    <location>
        <position position="107"/>
    </location>
    <ligand>
        <name>Mg(2+)</name>
        <dbReference type="ChEBI" id="CHEBI:18420"/>
        <label>1</label>
    </ligand>
</feature>
<evidence type="ECO:0000256" key="1">
    <source>
        <dbReference type="ARBA" id="ARBA00004273"/>
    </source>
</evidence>
<dbReference type="InParanoid" id="A0A1W4XIG7"/>
<dbReference type="InterPro" id="IPR036615">
    <property type="entry name" value="Mur_ligase_C_dom_sf"/>
</dbReference>
<dbReference type="NCBIfam" id="TIGR01499">
    <property type="entry name" value="folC"/>
    <property type="match status" value="1"/>
</dbReference>
<dbReference type="PROSITE" id="PS01011">
    <property type="entry name" value="FOLYLPOLYGLU_SYNT_1"/>
    <property type="match status" value="1"/>
</dbReference>
<evidence type="ECO:0000256" key="8">
    <source>
        <dbReference type="ARBA" id="ARBA00022598"/>
    </source>
</evidence>
<dbReference type="GO" id="GO:0046872">
    <property type="term" value="F:metal ion binding"/>
    <property type="evidence" value="ECO:0007669"/>
    <property type="project" value="UniProtKB-KW"/>
</dbReference>
<name>A0A1W4XIG7_AGRPL</name>
<dbReference type="Proteomes" id="UP000192223">
    <property type="component" value="Unplaced"/>
</dbReference>
<evidence type="ECO:0000256" key="14">
    <source>
        <dbReference type="ARBA" id="ARBA00023128"/>
    </source>
</evidence>
<evidence type="ECO:0000256" key="7">
    <source>
        <dbReference type="ARBA" id="ARBA00022563"/>
    </source>
</evidence>
<organism evidence="20 21">
    <name type="scientific">Agrilus planipennis</name>
    <name type="common">Emerald ash borer</name>
    <name type="synonym">Agrilus marcopoli</name>
    <dbReference type="NCBI Taxonomy" id="224129"/>
    <lineage>
        <taxon>Eukaryota</taxon>
        <taxon>Metazoa</taxon>
        <taxon>Ecdysozoa</taxon>
        <taxon>Arthropoda</taxon>
        <taxon>Hexapoda</taxon>
        <taxon>Insecta</taxon>
        <taxon>Pterygota</taxon>
        <taxon>Neoptera</taxon>
        <taxon>Endopterygota</taxon>
        <taxon>Coleoptera</taxon>
        <taxon>Polyphaga</taxon>
        <taxon>Elateriformia</taxon>
        <taxon>Buprestoidea</taxon>
        <taxon>Buprestidae</taxon>
        <taxon>Agrilinae</taxon>
        <taxon>Agrilus</taxon>
    </lineage>
</organism>
<dbReference type="GO" id="GO:0005743">
    <property type="term" value="C:mitochondrial inner membrane"/>
    <property type="evidence" value="ECO:0007669"/>
    <property type="project" value="UniProtKB-SubCell"/>
</dbReference>
<dbReference type="KEGG" id="apln:108741805"/>
<evidence type="ECO:0000256" key="11">
    <source>
        <dbReference type="ARBA" id="ARBA00022792"/>
    </source>
</evidence>
<comment type="function">
    <text evidence="17">Catalyzes conversion of folates to polyglutamate derivatives allowing concentration of folate compounds in the cell and the intracellular retention of these cofactors, which are important substrates for most of the folate-dependent enzymes that are involved in one-carbon transfer reactions involved in purine, pyrimidine and amino acid synthesis.</text>
</comment>
<keyword evidence="15" id="KW-0472">Membrane</keyword>
<dbReference type="PIRSF" id="PIRSF038895">
    <property type="entry name" value="FPGS"/>
    <property type="match status" value="1"/>
</dbReference>
<dbReference type="GO" id="GO:0006730">
    <property type="term" value="P:one-carbon metabolic process"/>
    <property type="evidence" value="ECO:0007669"/>
    <property type="project" value="UniProtKB-KW"/>
</dbReference>
<dbReference type="RefSeq" id="XP_018332238.1">
    <property type="nucleotide sequence ID" value="XM_018476736.1"/>
</dbReference>
<comment type="similarity">
    <text evidence="5 17">Belongs to the folylpolyglutamate synthase family.</text>
</comment>
<evidence type="ECO:0000256" key="2">
    <source>
        <dbReference type="ARBA" id="ARBA00004305"/>
    </source>
</evidence>